<dbReference type="STRING" id="201973.SAMN04488025_10560"/>
<reference evidence="1 2" key="1">
    <citation type="submission" date="2016-10" db="EMBL/GenBank/DDBJ databases">
        <authorList>
            <person name="de Groot N.N."/>
        </authorList>
    </citation>
    <scope>NUCLEOTIDE SEQUENCE [LARGE SCALE GENOMIC DNA]</scope>
    <source>
        <strain evidence="1 2">DSM 44945</strain>
    </source>
</reference>
<dbReference type="Gene3D" id="2.40.128.20">
    <property type="match status" value="1"/>
</dbReference>
<dbReference type="InterPro" id="IPR012674">
    <property type="entry name" value="Calycin"/>
</dbReference>
<dbReference type="InterPro" id="IPR015231">
    <property type="entry name" value="DUF1934"/>
</dbReference>
<proteinExistence type="predicted"/>
<organism evidence="1 2">
    <name type="scientific">Planifilum fulgidum</name>
    <dbReference type="NCBI Taxonomy" id="201973"/>
    <lineage>
        <taxon>Bacteria</taxon>
        <taxon>Bacillati</taxon>
        <taxon>Bacillota</taxon>
        <taxon>Bacilli</taxon>
        <taxon>Bacillales</taxon>
        <taxon>Thermoactinomycetaceae</taxon>
        <taxon>Planifilum</taxon>
    </lineage>
</organism>
<dbReference type="OrthoDB" id="2352933at2"/>
<accession>A0A1I2LH53</accession>
<dbReference type="EMBL" id="FOOK01000005">
    <property type="protein sequence ID" value="SFF78742.1"/>
    <property type="molecule type" value="Genomic_DNA"/>
</dbReference>
<evidence type="ECO:0000313" key="2">
    <source>
        <dbReference type="Proteomes" id="UP000198661"/>
    </source>
</evidence>
<name>A0A1I2LH53_9BACL</name>
<dbReference type="Pfam" id="PF09148">
    <property type="entry name" value="DUF1934"/>
    <property type="match status" value="1"/>
</dbReference>
<dbReference type="RefSeq" id="WP_092036142.1">
    <property type="nucleotide sequence ID" value="NZ_FOOK01000005.1"/>
</dbReference>
<gene>
    <name evidence="1" type="ORF">SAMN04488025_10560</name>
</gene>
<dbReference type="SUPFAM" id="SSF50814">
    <property type="entry name" value="Lipocalins"/>
    <property type="match status" value="1"/>
</dbReference>
<sequence length="151" mass="17545">MVPVRVRVFSTITGEAGVDRIRREAKGRFAEKMGEWVLRYVESGEEDGEMRTTVRAREDSITVIRSGGLDFRHTYRPGRRDASRVHTPAGEAEMEVKTLDYRRRRWEGGGEFRFSYELRLGGEHLGTYALHIQWREEPWDDRADENTGDTP</sequence>
<protein>
    <submittedName>
        <fullName evidence="1">Uncharacterized beta-barrel protein YwiB, DUF1934 family</fullName>
    </submittedName>
</protein>
<dbReference type="Proteomes" id="UP000198661">
    <property type="component" value="Unassembled WGS sequence"/>
</dbReference>
<evidence type="ECO:0000313" key="1">
    <source>
        <dbReference type="EMBL" id="SFF78742.1"/>
    </source>
</evidence>
<keyword evidence="2" id="KW-1185">Reference proteome</keyword>
<dbReference type="AlphaFoldDB" id="A0A1I2LH53"/>